<evidence type="ECO:0000256" key="2">
    <source>
        <dbReference type="ARBA" id="ARBA00023110"/>
    </source>
</evidence>
<sequence length="194" mass="20636">VAITLLHLAENSKQTEGSLPAQKPSGYRKHHSNSRDNMANSTITFVTTLGTFSAEMLEDVAPKTAGNFMKLVRDGYYNGIIFHRVIDGFMIQGGDPTGTGTGGPGYTIQDEFAPGLSHTTEGTFSMANAGPNTGGSQFFITLAATPWLDGKHAIFGKVISGLDVVMEIGQVSTNPADRPLEDVVIEKVTVSDET</sequence>
<reference evidence="6" key="1">
    <citation type="submission" date="2018-05" db="EMBL/GenBank/DDBJ databases">
        <authorList>
            <person name="Lanie J.A."/>
            <person name="Ng W.-L."/>
            <person name="Kazmierczak K.M."/>
            <person name="Andrzejewski T.M."/>
            <person name="Davidsen T.M."/>
            <person name="Wayne K.J."/>
            <person name="Tettelin H."/>
            <person name="Glass J.I."/>
            <person name="Rusch D."/>
            <person name="Podicherti R."/>
            <person name="Tsui H.-C.T."/>
            <person name="Winkler M.E."/>
        </authorList>
    </citation>
    <scope>NUCLEOTIDE SEQUENCE</scope>
</reference>
<evidence type="ECO:0000256" key="3">
    <source>
        <dbReference type="ARBA" id="ARBA00023235"/>
    </source>
</evidence>
<gene>
    <name evidence="6" type="ORF">METZ01_LOCUS21050</name>
</gene>
<keyword evidence="3" id="KW-0413">Isomerase</keyword>
<evidence type="ECO:0000256" key="4">
    <source>
        <dbReference type="SAM" id="MobiDB-lite"/>
    </source>
</evidence>
<proteinExistence type="predicted"/>
<dbReference type="CDD" id="cd00317">
    <property type="entry name" value="cyclophilin"/>
    <property type="match status" value="1"/>
</dbReference>
<dbReference type="InterPro" id="IPR002130">
    <property type="entry name" value="Cyclophilin-type_PPIase_dom"/>
</dbReference>
<dbReference type="PROSITE" id="PS50072">
    <property type="entry name" value="CSA_PPIASE_2"/>
    <property type="match status" value="1"/>
</dbReference>
<organism evidence="6">
    <name type="scientific">marine metagenome</name>
    <dbReference type="NCBI Taxonomy" id="408172"/>
    <lineage>
        <taxon>unclassified sequences</taxon>
        <taxon>metagenomes</taxon>
        <taxon>ecological metagenomes</taxon>
    </lineage>
</organism>
<dbReference type="PRINTS" id="PR00153">
    <property type="entry name" value="CSAPPISMRASE"/>
</dbReference>
<evidence type="ECO:0000313" key="6">
    <source>
        <dbReference type="EMBL" id="SUZ68196.1"/>
    </source>
</evidence>
<dbReference type="SUPFAM" id="SSF50891">
    <property type="entry name" value="Cyclophilin-like"/>
    <property type="match status" value="1"/>
</dbReference>
<protein>
    <recommendedName>
        <fullName evidence="1">peptidylprolyl isomerase</fullName>
        <ecNumber evidence="1">5.2.1.8</ecNumber>
    </recommendedName>
</protein>
<evidence type="ECO:0000259" key="5">
    <source>
        <dbReference type="PROSITE" id="PS50072"/>
    </source>
</evidence>
<dbReference type="Gene3D" id="2.40.100.10">
    <property type="entry name" value="Cyclophilin-like"/>
    <property type="match status" value="1"/>
</dbReference>
<dbReference type="PANTHER" id="PTHR45625">
    <property type="entry name" value="PEPTIDYL-PROLYL CIS-TRANS ISOMERASE-RELATED"/>
    <property type="match status" value="1"/>
</dbReference>
<accession>A0A381PME1</accession>
<dbReference type="InterPro" id="IPR044666">
    <property type="entry name" value="Cyclophilin_A-like"/>
</dbReference>
<evidence type="ECO:0000256" key="1">
    <source>
        <dbReference type="ARBA" id="ARBA00013194"/>
    </source>
</evidence>
<dbReference type="EMBL" id="UINC01001033">
    <property type="protein sequence ID" value="SUZ68196.1"/>
    <property type="molecule type" value="Genomic_DNA"/>
</dbReference>
<dbReference type="GO" id="GO:0003755">
    <property type="term" value="F:peptidyl-prolyl cis-trans isomerase activity"/>
    <property type="evidence" value="ECO:0007669"/>
    <property type="project" value="UniProtKB-KW"/>
</dbReference>
<dbReference type="Pfam" id="PF00160">
    <property type="entry name" value="Pro_isomerase"/>
    <property type="match status" value="1"/>
</dbReference>
<feature type="region of interest" description="Disordered" evidence="4">
    <location>
        <begin position="13"/>
        <end position="38"/>
    </location>
</feature>
<dbReference type="PANTHER" id="PTHR45625:SF4">
    <property type="entry name" value="PEPTIDYLPROLYL ISOMERASE DOMAIN AND WD REPEAT-CONTAINING PROTEIN 1"/>
    <property type="match status" value="1"/>
</dbReference>
<keyword evidence="2" id="KW-0697">Rotamase</keyword>
<dbReference type="InterPro" id="IPR029000">
    <property type="entry name" value="Cyclophilin-like_dom_sf"/>
</dbReference>
<dbReference type="AlphaFoldDB" id="A0A381PME1"/>
<feature type="domain" description="PPIase cyclophilin-type" evidence="5">
    <location>
        <begin position="47"/>
        <end position="190"/>
    </location>
</feature>
<dbReference type="EC" id="5.2.1.8" evidence="1"/>
<feature type="non-terminal residue" evidence="6">
    <location>
        <position position="1"/>
    </location>
</feature>
<name>A0A381PME1_9ZZZZ</name>